<accession>A0ABX7JNS9</accession>
<feature type="compositionally biased region" description="Polar residues" evidence="1">
    <location>
        <begin position="410"/>
        <end position="419"/>
    </location>
</feature>
<feature type="region of interest" description="Disordered" evidence="1">
    <location>
        <begin position="361"/>
        <end position="388"/>
    </location>
</feature>
<keyword evidence="3" id="KW-1185">Reference proteome</keyword>
<proteinExistence type="predicted"/>
<dbReference type="Proteomes" id="UP000663629">
    <property type="component" value="Chromosome 2"/>
</dbReference>
<gene>
    <name evidence="2" type="ORF">JWJ88_15030</name>
</gene>
<sequence>MSRRPLPGSERARLDPFVIATGDASPRDQRDLMERPFFSLAKSRRTIPIRYAAGDVQVEVLAVPEHGMATIWDADVLIWAASQIVEAENYGLNTSRFLRFMPYQLLTATGRGTGIRAYDLLKGALDRLQSTSIRTTIRHGQHWRQHRFSWINEWELLTRQDGRVEGMEFVLPDWFYRGVIDRTLVLAIDPAYFRLKGGLERWLYRVARKHAGHQPDGWRFDFAHLHQKSGSLARPSDFALQMRRLILRQPLPGYRLSRLICEGRECLHITPVAMTGASCGKAVKGICTSHAPTICTSHAGPSVHHTHGSQLNLWPDSANPPLNLYNPKKSNIAGARGPVDNRCRGARFREPGRGFMNSLHDTRTGFAIPEPNTAQNPLVSKPDHSISDDQVAQDLHRNQYANPDYHEPDSQTWNQSPSANPLEKRDSSDGSIHETWKNDNHRPAAGISHHFSPFPAAEGGEE</sequence>
<evidence type="ECO:0000313" key="2">
    <source>
        <dbReference type="EMBL" id="QRZ15636.1"/>
    </source>
</evidence>
<reference evidence="2 3" key="1">
    <citation type="submission" date="2021-02" db="EMBL/GenBank/DDBJ databases">
        <title>Paracoccus methylovroum sp.nov., a new methanol and methylamine utilizing methylotrophic denitrifer.</title>
        <authorList>
            <person name="Timsy T."/>
            <person name="Behrendt U."/>
            <person name="Ulrich A."/>
            <person name="Spanner T."/>
            <person name="Foesel B.U."/>
            <person name="Horn M.A."/>
            <person name="Kolb S."/>
        </authorList>
    </citation>
    <scope>NUCLEOTIDE SEQUENCE [LARGE SCALE GENOMIC DNA]</scope>
    <source>
        <strain evidence="2 3">H4-D09</strain>
    </source>
</reference>
<feature type="compositionally biased region" description="Basic and acidic residues" evidence="1">
    <location>
        <begin position="422"/>
        <end position="442"/>
    </location>
</feature>
<name>A0ABX7JNS9_9RHOB</name>
<dbReference type="EMBL" id="CP070371">
    <property type="protein sequence ID" value="QRZ15636.1"/>
    <property type="molecule type" value="Genomic_DNA"/>
</dbReference>
<dbReference type="Pfam" id="PF10134">
    <property type="entry name" value="RPA"/>
    <property type="match status" value="1"/>
</dbReference>
<organism evidence="2 3">
    <name type="scientific">Paracoccus methylovorus</name>
    <dbReference type="NCBI Taxonomy" id="2812658"/>
    <lineage>
        <taxon>Bacteria</taxon>
        <taxon>Pseudomonadati</taxon>
        <taxon>Pseudomonadota</taxon>
        <taxon>Alphaproteobacteria</taxon>
        <taxon>Rhodobacterales</taxon>
        <taxon>Paracoccaceae</taxon>
        <taxon>Paracoccus</taxon>
    </lineage>
</organism>
<feature type="region of interest" description="Disordered" evidence="1">
    <location>
        <begin position="400"/>
        <end position="462"/>
    </location>
</feature>
<evidence type="ECO:0000256" key="1">
    <source>
        <dbReference type="SAM" id="MobiDB-lite"/>
    </source>
</evidence>
<protein>
    <submittedName>
        <fullName evidence="2">Replication initiator protein A</fullName>
    </submittedName>
</protein>
<evidence type="ECO:0000313" key="3">
    <source>
        <dbReference type="Proteomes" id="UP000663629"/>
    </source>
</evidence>
<dbReference type="InterPro" id="IPR018777">
    <property type="entry name" value="Replication_initiator_prot_A"/>
</dbReference>
<dbReference type="RefSeq" id="WP_205296577.1">
    <property type="nucleotide sequence ID" value="NZ_CP070371.1"/>
</dbReference>